<protein>
    <submittedName>
        <fullName evidence="1">Uncharacterized protein</fullName>
    </submittedName>
</protein>
<keyword evidence="2" id="KW-1185">Reference proteome</keyword>
<dbReference type="AlphaFoldDB" id="A0ABD3U2S2"/>
<comment type="caution">
    <text evidence="1">The sequence shown here is derived from an EMBL/GenBank/DDBJ whole genome shotgun (WGS) entry which is preliminary data.</text>
</comment>
<accession>A0ABD3U2S2</accession>
<reference evidence="1 2" key="1">
    <citation type="submission" date="2024-12" db="EMBL/GenBank/DDBJ databases">
        <title>The unique morphological basis and parallel evolutionary history of personate flowers in Penstemon.</title>
        <authorList>
            <person name="Depatie T.H."/>
            <person name="Wessinger C.A."/>
        </authorList>
    </citation>
    <scope>NUCLEOTIDE SEQUENCE [LARGE SCALE GENOMIC DNA]</scope>
    <source>
        <strain evidence="1">WTNN_2</strain>
        <tissue evidence="1">Leaf</tissue>
    </source>
</reference>
<dbReference type="Proteomes" id="UP001634393">
    <property type="component" value="Unassembled WGS sequence"/>
</dbReference>
<evidence type="ECO:0000313" key="2">
    <source>
        <dbReference type="Proteomes" id="UP001634393"/>
    </source>
</evidence>
<dbReference type="EMBL" id="JBJXBP010000002">
    <property type="protein sequence ID" value="KAL3843357.1"/>
    <property type="molecule type" value="Genomic_DNA"/>
</dbReference>
<evidence type="ECO:0000313" key="1">
    <source>
        <dbReference type="EMBL" id="KAL3843357.1"/>
    </source>
</evidence>
<gene>
    <name evidence="1" type="ORF">ACJIZ3_000760</name>
</gene>
<sequence>MHLGLFMQFIWIKLEKRKNKQTGSHQLIKLLNCILHLYGFNMNSFPENHQISLL</sequence>
<proteinExistence type="predicted"/>
<organism evidence="1 2">
    <name type="scientific">Penstemon smallii</name>
    <dbReference type="NCBI Taxonomy" id="265156"/>
    <lineage>
        <taxon>Eukaryota</taxon>
        <taxon>Viridiplantae</taxon>
        <taxon>Streptophyta</taxon>
        <taxon>Embryophyta</taxon>
        <taxon>Tracheophyta</taxon>
        <taxon>Spermatophyta</taxon>
        <taxon>Magnoliopsida</taxon>
        <taxon>eudicotyledons</taxon>
        <taxon>Gunneridae</taxon>
        <taxon>Pentapetalae</taxon>
        <taxon>asterids</taxon>
        <taxon>lamiids</taxon>
        <taxon>Lamiales</taxon>
        <taxon>Plantaginaceae</taxon>
        <taxon>Cheloneae</taxon>
        <taxon>Penstemon</taxon>
    </lineage>
</organism>
<name>A0ABD3U2S2_9LAMI</name>